<dbReference type="AlphaFoldDB" id="A0A1G8JA51"/>
<keyword evidence="1" id="KW-0812">Transmembrane</keyword>
<feature type="transmembrane region" description="Helical" evidence="1">
    <location>
        <begin position="40"/>
        <end position="61"/>
    </location>
</feature>
<dbReference type="STRING" id="1174501.SAMN05216192_104128"/>
<sequence length="216" mass="23755">MALVAAFSYGYAHSALLTEGNAHATLQNLMTHKNLFRAELAGWIIILMLDIIVAWSCYLFLKPVNQPLSLLGAWLRLIYSAILGIAVMNLLYVQLLTTGTEYSQGYTLAQLGVQIMLYLKAFDAMWSVGLIVFGGHLLILGILALQAGNVPRWIAVLLLIASAGYILIHLCKLFLPEYEGIGRILEYIFIIPMSAGELGLGIWLLFRGGKVQTQTG</sequence>
<dbReference type="InterPro" id="IPR025495">
    <property type="entry name" value="DUF4386"/>
</dbReference>
<feature type="transmembrane region" description="Helical" evidence="1">
    <location>
        <begin position="153"/>
        <end position="175"/>
    </location>
</feature>
<proteinExistence type="predicted"/>
<dbReference type="EMBL" id="FNDX01000004">
    <property type="protein sequence ID" value="SDI27961.1"/>
    <property type="molecule type" value="Genomic_DNA"/>
</dbReference>
<accession>A0A1G8JA51</accession>
<feature type="transmembrane region" description="Helical" evidence="1">
    <location>
        <begin position="73"/>
        <end position="96"/>
    </location>
</feature>
<evidence type="ECO:0008006" key="4">
    <source>
        <dbReference type="Google" id="ProtNLM"/>
    </source>
</evidence>
<name>A0A1G8JA51_9BACL</name>
<evidence type="ECO:0000256" key="1">
    <source>
        <dbReference type="SAM" id="Phobius"/>
    </source>
</evidence>
<feature type="transmembrane region" description="Helical" evidence="1">
    <location>
        <begin position="126"/>
        <end position="147"/>
    </location>
</feature>
<keyword evidence="3" id="KW-1185">Reference proteome</keyword>
<feature type="transmembrane region" description="Helical" evidence="1">
    <location>
        <begin position="187"/>
        <end position="206"/>
    </location>
</feature>
<evidence type="ECO:0000313" key="2">
    <source>
        <dbReference type="EMBL" id="SDI27961.1"/>
    </source>
</evidence>
<evidence type="ECO:0000313" key="3">
    <source>
        <dbReference type="Proteomes" id="UP000199050"/>
    </source>
</evidence>
<dbReference type="Proteomes" id="UP000199050">
    <property type="component" value="Unassembled WGS sequence"/>
</dbReference>
<gene>
    <name evidence="2" type="ORF">SAMN05216192_104128</name>
</gene>
<keyword evidence="1" id="KW-1133">Transmembrane helix</keyword>
<keyword evidence="1" id="KW-0472">Membrane</keyword>
<organism evidence="2 3">
    <name type="scientific">Paenibacillus typhae</name>
    <dbReference type="NCBI Taxonomy" id="1174501"/>
    <lineage>
        <taxon>Bacteria</taxon>
        <taxon>Bacillati</taxon>
        <taxon>Bacillota</taxon>
        <taxon>Bacilli</taxon>
        <taxon>Bacillales</taxon>
        <taxon>Paenibacillaceae</taxon>
        <taxon>Paenibacillus</taxon>
    </lineage>
</organism>
<protein>
    <recommendedName>
        <fullName evidence="4">DUF4386 domain-containing protein</fullName>
    </recommendedName>
</protein>
<reference evidence="3" key="1">
    <citation type="submission" date="2016-10" db="EMBL/GenBank/DDBJ databases">
        <authorList>
            <person name="Varghese N."/>
            <person name="Submissions S."/>
        </authorList>
    </citation>
    <scope>NUCLEOTIDE SEQUENCE [LARGE SCALE GENOMIC DNA]</scope>
    <source>
        <strain evidence="3">CGMCC 1.11012</strain>
    </source>
</reference>
<dbReference type="Pfam" id="PF14329">
    <property type="entry name" value="DUF4386"/>
    <property type="match status" value="1"/>
</dbReference>